<dbReference type="Gene3D" id="3.30.1330.120">
    <property type="entry name" value="2-methylcitrate dehydratase PrpD"/>
    <property type="match status" value="1"/>
</dbReference>
<sequence length="444" mass="45836">MGTDQHDGDGPYLRRLARLAQDPHRETGRWHPRAMAEVIDAVGCVLRGASHPMVRRVAAGLAGQHDGHRPGGPFRGLVTPAGAPLDQAVLLDSLACHVDEFDSLHPASATVPAAVVVPTALVVAASLGASGPRLLDAVGYGYDVLTSVAQRFGAAGLYARSWWPTSTFGALGAAAAAGHLLALDDDALTHALGIAASAAGGLLSGDRFGEGHYLSAAQAAAYGAQAAWRAQAGMTASWTLLDAPASRAFGTPDDPAAAPRQGSVAECVVKWYPCARPLHGVIEGLVELRRAGFDLTALAEVEIAIHSHLLRFVTAESEVDGPTEAAASAVFAVCAAAVGRESDPGFFRAARATWPGRVPVVRLVASPDDAFTWDSRLSGRSATGQAFEVVGRPNTSEAPPRLREKFLTNATAGALSATEAAELLATLSNLTAVRDVATLLPPAS</sequence>
<dbReference type="PANTHER" id="PTHR16943:SF8">
    <property type="entry name" value="2-METHYLCITRATE DEHYDRATASE"/>
    <property type="match status" value="1"/>
</dbReference>
<evidence type="ECO:0000313" key="3">
    <source>
        <dbReference type="EMBL" id="PZF92644.1"/>
    </source>
</evidence>
<dbReference type="InterPro" id="IPR042188">
    <property type="entry name" value="MmgE/PrpD_sf_2"/>
</dbReference>
<dbReference type="AlphaFoldDB" id="A0A2W2CI65"/>
<dbReference type="OrthoDB" id="4334995at2"/>
<organism evidence="3 4">
    <name type="scientific">Micromonospora endophytica</name>
    <dbReference type="NCBI Taxonomy" id="515350"/>
    <lineage>
        <taxon>Bacteria</taxon>
        <taxon>Bacillati</taxon>
        <taxon>Actinomycetota</taxon>
        <taxon>Actinomycetes</taxon>
        <taxon>Micromonosporales</taxon>
        <taxon>Micromonosporaceae</taxon>
        <taxon>Micromonospora</taxon>
    </lineage>
</organism>
<dbReference type="RefSeq" id="WP_111244677.1">
    <property type="nucleotide sequence ID" value="NZ_POTX01000137.1"/>
</dbReference>
<dbReference type="InterPro" id="IPR005656">
    <property type="entry name" value="MmgE_PrpD"/>
</dbReference>
<evidence type="ECO:0000256" key="1">
    <source>
        <dbReference type="ARBA" id="ARBA00006174"/>
    </source>
</evidence>
<gene>
    <name evidence="3" type="ORF">C1I93_19145</name>
</gene>
<dbReference type="PANTHER" id="PTHR16943">
    <property type="entry name" value="2-METHYLCITRATE DEHYDRATASE-RELATED"/>
    <property type="match status" value="1"/>
</dbReference>
<evidence type="ECO:0000313" key="4">
    <source>
        <dbReference type="Proteomes" id="UP000248627"/>
    </source>
</evidence>
<proteinExistence type="inferred from homology"/>
<evidence type="ECO:0000259" key="2">
    <source>
        <dbReference type="Pfam" id="PF03972"/>
    </source>
</evidence>
<dbReference type="InterPro" id="IPR036148">
    <property type="entry name" value="MmgE/PrpD_sf"/>
</dbReference>
<keyword evidence="4" id="KW-1185">Reference proteome</keyword>
<dbReference type="Pfam" id="PF03972">
    <property type="entry name" value="MmgE_PrpD_N"/>
    <property type="match status" value="1"/>
</dbReference>
<accession>A0A2W2CI65</accession>
<dbReference type="EMBL" id="POTX01000137">
    <property type="protein sequence ID" value="PZF92644.1"/>
    <property type="molecule type" value="Genomic_DNA"/>
</dbReference>
<reference evidence="3 4" key="1">
    <citation type="submission" date="2018-01" db="EMBL/GenBank/DDBJ databases">
        <title>Draft genome sequence of Jishengella endophytica.</title>
        <authorList>
            <person name="Sahin N."/>
            <person name="Ay H."/>
            <person name="Saygin H."/>
        </authorList>
    </citation>
    <scope>NUCLEOTIDE SEQUENCE [LARGE SCALE GENOMIC DNA]</scope>
    <source>
        <strain evidence="3 4">DSM 45430</strain>
    </source>
</reference>
<dbReference type="InterPro" id="IPR042183">
    <property type="entry name" value="MmgE/PrpD_sf_1"/>
</dbReference>
<dbReference type="InterPro" id="IPR045336">
    <property type="entry name" value="MmgE_PrpD_N"/>
</dbReference>
<dbReference type="Proteomes" id="UP000248627">
    <property type="component" value="Unassembled WGS sequence"/>
</dbReference>
<dbReference type="GO" id="GO:0016829">
    <property type="term" value="F:lyase activity"/>
    <property type="evidence" value="ECO:0007669"/>
    <property type="project" value="InterPro"/>
</dbReference>
<feature type="domain" description="MmgE/PrpD N-terminal" evidence="2">
    <location>
        <begin position="37"/>
        <end position="243"/>
    </location>
</feature>
<protein>
    <recommendedName>
        <fullName evidence="2">MmgE/PrpD N-terminal domain-containing protein</fullName>
    </recommendedName>
</protein>
<comment type="similarity">
    <text evidence="1">Belongs to the PrpD family.</text>
</comment>
<comment type="caution">
    <text evidence="3">The sequence shown here is derived from an EMBL/GenBank/DDBJ whole genome shotgun (WGS) entry which is preliminary data.</text>
</comment>
<name>A0A2W2CI65_9ACTN</name>
<dbReference type="Gene3D" id="1.10.4100.10">
    <property type="entry name" value="2-methylcitrate dehydratase PrpD"/>
    <property type="match status" value="1"/>
</dbReference>
<dbReference type="SUPFAM" id="SSF103378">
    <property type="entry name" value="2-methylcitrate dehydratase PrpD"/>
    <property type="match status" value="1"/>
</dbReference>